<dbReference type="InterPro" id="IPR015943">
    <property type="entry name" value="WD40/YVTN_repeat-like_dom_sf"/>
</dbReference>
<dbReference type="Proteomes" id="UP001589716">
    <property type="component" value="Unassembled WGS sequence"/>
</dbReference>
<dbReference type="InterPro" id="IPR002372">
    <property type="entry name" value="PQQ_rpt_dom"/>
</dbReference>
<evidence type="ECO:0000256" key="1">
    <source>
        <dbReference type="SAM" id="MobiDB-lite"/>
    </source>
</evidence>
<feature type="transmembrane region" description="Helical" evidence="2">
    <location>
        <begin position="7"/>
        <end position="30"/>
    </location>
</feature>
<evidence type="ECO:0000256" key="2">
    <source>
        <dbReference type="SAM" id="Phobius"/>
    </source>
</evidence>
<proteinExistence type="predicted"/>
<dbReference type="EMBL" id="JBHMCT010000008">
    <property type="protein sequence ID" value="MFB9555049.1"/>
    <property type="molecule type" value="Genomic_DNA"/>
</dbReference>
<evidence type="ECO:0000313" key="5">
    <source>
        <dbReference type="Proteomes" id="UP001589716"/>
    </source>
</evidence>
<keyword evidence="2" id="KW-0472">Membrane</keyword>
<feature type="region of interest" description="Disordered" evidence="1">
    <location>
        <begin position="142"/>
        <end position="166"/>
    </location>
</feature>
<feature type="region of interest" description="Disordered" evidence="1">
    <location>
        <begin position="74"/>
        <end position="118"/>
    </location>
</feature>
<dbReference type="InterPro" id="IPR011047">
    <property type="entry name" value="Quinoprotein_ADH-like_sf"/>
</dbReference>
<dbReference type="RefSeq" id="WP_345488638.1">
    <property type="nucleotide sequence ID" value="NZ_BAAAWU010000001.1"/>
</dbReference>
<feature type="domain" description="Pyrrolo-quinoline quinone repeat" evidence="3">
    <location>
        <begin position="245"/>
        <end position="367"/>
    </location>
</feature>
<keyword evidence="5" id="KW-1185">Reference proteome</keyword>
<accession>A0ABV5QNH4</accession>
<organism evidence="4 5">
    <name type="scientific">Streptomyces roseoviridis</name>
    <dbReference type="NCBI Taxonomy" id="67361"/>
    <lineage>
        <taxon>Bacteria</taxon>
        <taxon>Bacillati</taxon>
        <taxon>Actinomycetota</taxon>
        <taxon>Actinomycetes</taxon>
        <taxon>Kitasatosporales</taxon>
        <taxon>Streptomycetaceae</taxon>
        <taxon>Streptomyces</taxon>
    </lineage>
</organism>
<dbReference type="PANTHER" id="PTHR34512:SF30">
    <property type="entry name" value="OUTER MEMBRANE PROTEIN ASSEMBLY FACTOR BAMB"/>
    <property type="match status" value="1"/>
</dbReference>
<keyword evidence="2" id="KW-1133">Transmembrane helix</keyword>
<evidence type="ECO:0000313" key="4">
    <source>
        <dbReference type="EMBL" id="MFB9555049.1"/>
    </source>
</evidence>
<gene>
    <name evidence="4" type="ORF">ACFFTP_12700</name>
</gene>
<feature type="compositionally biased region" description="Basic and acidic residues" evidence="1">
    <location>
        <begin position="99"/>
        <end position="109"/>
    </location>
</feature>
<dbReference type="SUPFAM" id="SSF50998">
    <property type="entry name" value="Quinoprotein alcohol dehydrogenase-like"/>
    <property type="match status" value="1"/>
</dbReference>
<keyword evidence="2" id="KW-0812">Transmembrane</keyword>
<feature type="compositionally biased region" description="Gly residues" evidence="1">
    <location>
        <begin position="86"/>
        <end position="96"/>
    </location>
</feature>
<name>A0ABV5QNH4_9ACTN</name>
<dbReference type="Gene3D" id="2.130.10.10">
    <property type="entry name" value="YVTN repeat-like/Quinoprotein amine dehydrogenase"/>
    <property type="match status" value="1"/>
</dbReference>
<sequence length="534" mass="54704">MGVRTAAGTAAVLLSGAAFGAAAVLLGGFVVRGLGEMRYECTGSLPDATVWWWLLTGAALLAAGRLTYVRGTAARRTGPREASGPEPGGDQQGGDLPGDDPKGPLDGKRPGAGGQRPGAGGRVAVVLAVCLGLVAGAWGVGRWPGGEEDRAGGSAGDTGRKAPAARPAVAWTVPAVGDDEGPGAWGLGDAVVHGRLDGLTAYDARDGRPRWTLAAPTRQAVCSMSPRADRNVGLIAYGRHGRPCATLVAVHTVTGEVLWRRPVGGDGVTAKAVVVGGAVAVAAEDRAVRGRTAGSGEQRWQRALGKDCGILAVDASEAHTLLVEQCGKGARLIALDTATGREQWIRALPVESDATARVVSVEPAVVAVHEADDRGTSALFGFDDSGMPTATVPLSGPDGTVVAFDHDRPLVLGDLLVARVERSSSSAKKTVAYSLENGAKVWEHAVPADGEDGEVTHDALARQPDGGVGVLVRTLLTPKVVLLDPATGRVRAERAPEGMNDLTSIYPELLPVTGGHVVVNHISMSGEPGLFAIR</sequence>
<feature type="transmembrane region" description="Helical" evidence="2">
    <location>
        <begin position="123"/>
        <end position="141"/>
    </location>
</feature>
<dbReference type="PANTHER" id="PTHR34512">
    <property type="entry name" value="CELL SURFACE PROTEIN"/>
    <property type="match status" value="1"/>
</dbReference>
<reference evidence="4 5" key="1">
    <citation type="submission" date="2024-09" db="EMBL/GenBank/DDBJ databases">
        <authorList>
            <person name="Sun Q."/>
            <person name="Mori K."/>
        </authorList>
    </citation>
    <scope>NUCLEOTIDE SEQUENCE [LARGE SCALE GENOMIC DNA]</scope>
    <source>
        <strain evidence="4 5">JCM 4414</strain>
    </source>
</reference>
<feature type="transmembrane region" description="Helical" evidence="2">
    <location>
        <begin position="50"/>
        <end position="68"/>
    </location>
</feature>
<evidence type="ECO:0000259" key="3">
    <source>
        <dbReference type="Pfam" id="PF13360"/>
    </source>
</evidence>
<comment type="caution">
    <text evidence="4">The sequence shown here is derived from an EMBL/GenBank/DDBJ whole genome shotgun (WGS) entry which is preliminary data.</text>
</comment>
<protein>
    <submittedName>
        <fullName evidence="4">PQQ-binding-like beta-propeller repeat protein</fullName>
    </submittedName>
</protein>
<dbReference type="Pfam" id="PF13360">
    <property type="entry name" value="PQQ_2"/>
    <property type="match status" value="1"/>
</dbReference>